<dbReference type="STRING" id="1351755.CCH01_22060"/>
<feature type="domain" description="PucR C-terminal helix-turn-helix" evidence="3">
    <location>
        <begin position="348"/>
        <end position="401"/>
    </location>
</feature>
<dbReference type="AlphaFoldDB" id="S6EMZ5"/>
<dbReference type="PANTHER" id="PTHR33744:SF1">
    <property type="entry name" value="DNA-BINDING TRANSCRIPTIONAL ACTIVATOR ADER"/>
    <property type="match status" value="1"/>
</dbReference>
<evidence type="ECO:0000259" key="3">
    <source>
        <dbReference type="Pfam" id="PF13556"/>
    </source>
</evidence>
<reference evidence="6" key="1">
    <citation type="submission" date="2017-03" db="EMBL/GenBank/DDBJ databases">
        <authorList>
            <person name="Falquet L."/>
            <person name="Falquet L."/>
        </authorList>
    </citation>
    <scope>NUCLEOTIDE SEQUENCE [LARGE SCALE GENOMIC DNA]</scope>
</reference>
<proteinExistence type="inferred from homology"/>
<gene>
    <name evidence="5" type="ORF">CCH01_22060</name>
</gene>
<dbReference type="InterPro" id="IPR025736">
    <property type="entry name" value="PucR_C-HTH_dom"/>
</dbReference>
<keyword evidence="6" id="KW-1185">Reference proteome</keyword>
<dbReference type="EMBL" id="LT799839">
    <property type="protein sequence ID" value="SLK21793.1"/>
    <property type="molecule type" value="Genomic_DNA"/>
</dbReference>
<evidence type="ECO:0000259" key="2">
    <source>
        <dbReference type="Pfam" id="PF07905"/>
    </source>
</evidence>
<sequence length="416" mass="48689">MVKLESQNETLGSDFMALCCRDLFQLKHFSKARLLAGKSGLNREISLPYVRNTESISKWLYGRELLFVTYESSKKESDDLLLLLEECIDKNLSGVVILIDDKDIENIPKKMIDRADEERLPLFIMPWDIKLIDIIQEIFLKIEEKREESKNAKHFLESILFSQDQAYEDINTLAEFYNINLRPYHFICIFKVKEFNNISYESENVSKSILTSLEEMLSIKDHTIIPMQYANHLMVLVLADNSEEIKNSLKATEAVFNIMNSRYSNVEVNLSFSRIRDTYSEIKTSYKEAFKALSLIDIYSKETSVIKYNELGIVKLFVELNDIKEIQQYCYENLGPILEYDKSHGMNLIGTLKCYFENNRHLVKTSQALFIHRNTLLYRLATIKELIQKDLDDAMNNLELFNSILIYEFLNLQNKK</sequence>
<dbReference type="Pfam" id="PF07905">
    <property type="entry name" value="PucR"/>
    <property type="match status" value="1"/>
</dbReference>
<feature type="domain" description="CdaR GGDEF-like" evidence="4">
    <location>
        <begin position="168"/>
        <end position="294"/>
    </location>
</feature>
<evidence type="ECO:0000313" key="5">
    <source>
        <dbReference type="EMBL" id="SLK21793.1"/>
    </source>
</evidence>
<dbReference type="InterPro" id="IPR041522">
    <property type="entry name" value="CdaR_GGDEF"/>
</dbReference>
<dbReference type="Pfam" id="PF13556">
    <property type="entry name" value="HTH_30"/>
    <property type="match status" value="1"/>
</dbReference>
<dbReference type="PANTHER" id="PTHR33744">
    <property type="entry name" value="CARBOHYDRATE DIACID REGULATOR"/>
    <property type="match status" value="1"/>
</dbReference>
<name>S6EMZ5_9CLOT</name>
<dbReference type="Pfam" id="PF17853">
    <property type="entry name" value="GGDEF_2"/>
    <property type="match status" value="1"/>
</dbReference>
<organism evidence="5 6">
    <name type="scientific">Clostridium chauvoei JF4335</name>
    <dbReference type="NCBI Taxonomy" id="1351755"/>
    <lineage>
        <taxon>Bacteria</taxon>
        <taxon>Bacillati</taxon>
        <taxon>Bacillota</taxon>
        <taxon>Clostridia</taxon>
        <taxon>Eubacteriales</taxon>
        <taxon>Clostridiaceae</taxon>
        <taxon>Clostridium</taxon>
    </lineage>
</organism>
<dbReference type="InterPro" id="IPR051448">
    <property type="entry name" value="CdaR-like_regulators"/>
</dbReference>
<comment type="similarity">
    <text evidence="1">Belongs to the CdaR family.</text>
</comment>
<dbReference type="InterPro" id="IPR042070">
    <property type="entry name" value="PucR_C-HTH_sf"/>
</dbReference>
<dbReference type="Gene3D" id="1.10.10.2840">
    <property type="entry name" value="PucR C-terminal helix-turn-helix domain"/>
    <property type="match status" value="1"/>
</dbReference>
<feature type="domain" description="Purine catabolism PurC-like" evidence="2">
    <location>
        <begin position="22"/>
        <end position="142"/>
    </location>
</feature>
<dbReference type="Proteomes" id="UP000190476">
    <property type="component" value="Chromosome I"/>
</dbReference>
<evidence type="ECO:0000259" key="4">
    <source>
        <dbReference type="Pfam" id="PF17853"/>
    </source>
</evidence>
<dbReference type="InterPro" id="IPR012914">
    <property type="entry name" value="PucR_dom"/>
</dbReference>
<protein>
    <submittedName>
        <fullName evidence="5">Putative regulatory protein</fullName>
    </submittedName>
</protein>
<evidence type="ECO:0000313" key="6">
    <source>
        <dbReference type="Proteomes" id="UP000190476"/>
    </source>
</evidence>
<evidence type="ECO:0000256" key="1">
    <source>
        <dbReference type="ARBA" id="ARBA00006754"/>
    </source>
</evidence>
<accession>S6EMZ5</accession>